<dbReference type="PANTHER" id="PTHR46021:SF1">
    <property type="entry name" value="ARFGAP WITH DUAL PH DOMAINS 1"/>
    <property type="match status" value="1"/>
</dbReference>
<dbReference type="PANTHER" id="PTHR46021">
    <property type="entry name" value="ARF-GAP WITH DUAL PH DOMAIN-CONTAINING PROTEIN 1-LIKE PROTEIN"/>
    <property type="match status" value="1"/>
</dbReference>
<dbReference type="FunFam" id="1.10.220.150:FF:000011">
    <property type="entry name" value="Arf-GAP with dual PH domain-containing protein 1"/>
    <property type="match status" value="1"/>
</dbReference>
<dbReference type="PRINTS" id="PR00405">
    <property type="entry name" value="REVINTRACTNG"/>
</dbReference>
<accession>A0AAV3AAC2</accession>
<evidence type="ECO:0000313" key="12">
    <source>
        <dbReference type="Proteomes" id="UP001181693"/>
    </source>
</evidence>
<dbReference type="InterPro" id="IPR052589">
    <property type="entry name" value="Arf-GAP_dual-PH_domain"/>
</dbReference>
<organism evidence="11 12">
    <name type="scientific">Pyxicephalus adspersus</name>
    <name type="common">African bullfrog</name>
    <dbReference type="NCBI Taxonomy" id="30357"/>
    <lineage>
        <taxon>Eukaryota</taxon>
        <taxon>Metazoa</taxon>
        <taxon>Chordata</taxon>
        <taxon>Craniata</taxon>
        <taxon>Vertebrata</taxon>
        <taxon>Euteleostomi</taxon>
        <taxon>Amphibia</taxon>
        <taxon>Batrachia</taxon>
        <taxon>Anura</taxon>
        <taxon>Neobatrachia</taxon>
        <taxon>Ranoidea</taxon>
        <taxon>Pyxicephalidae</taxon>
        <taxon>Pyxicephalinae</taxon>
        <taxon>Pyxicephalus</taxon>
    </lineage>
</organism>
<keyword evidence="5" id="KW-0677">Repeat</keyword>
<dbReference type="PROSITE" id="PS50115">
    <property type="entry name" value="ARFGAP"/>
    <property type="match status" value="1"/>
</dbReference>
<dbReference type="CDD" id="cd13252">
    <property type="entry name" value="PH1_ADAP"/>
    <property type="match status" value="1"/>
</dbReference>
<dbReference type="Pfam" id="PF00169">
    <property type="entry name" value="PH"/>
    <property type="match status" value="2"/>
</dbReference>
<feature type="domain" description="PH" evidence="9">
    <location>
        <begin position="255"/>
        <end position="359"/>
    </location>
</feature>
<dbReference type="Gene3D" id="1.10.220.150">
    <property type="entry name" value="Arf GTPase activating protein"/>
    <property type="match status" value="1"/>
</dbReference>
<keyword evidence="3" id="KW-0963">Cytoplasm</keyword>
<feature type="domain" description="PH" evidence="9">
    <location>
        <begin position="132"/>
        <end position="233"/>
    </location>
</feature>
<dbReference type="PROSITE" id="PS50003">
    <property type="entry name" value="PH_DOMAIN"/>
    <property type="match status" value="2"/>
</dbReference>
<evidence type="ECO:0000256" key="8">
    <source>
        <dbReference type="PROSITE-ProRule" id="PRU00288"/>
    </source>
</evidence>
<keyword evidence="7" id="KW-0862">Zinc</keyword>
<evidence type="ECO:0000256" key="1">
    <source>
        <dbReference type="ARBA" id="ARBA00004496"/>
    </source>
</evidence>
<dbReference type="InterPro" id="IPR011993">
    <property type="entry name" value="PH-like_dom_sf"/>
</dbReference>
<dbReference type="InterPro" id="IPR001849">
    <property type="entry name" value="PH_domain"/>
</dbReference>
<dbReference type="SUPFAM" id="SSF50729">
    <property type="entry name" value="PH domain-like"/>
    <property type="match status" value="2"/>
</dbReference>
<dbReference type="InterPro" id="IPR037851">
    <property type="entry name" value="PH2_ADAP"/>
</dbReference>
<name>A0AAV3AAC2_PYXAD</name>
<evidence type="ECO:0000256" key="7">
    <source>
        <dbReference type="ARBA" id="ARBA00022833"/>
    </source>
</evidence>
<dbReference type="CDD" id="cd01251">
    <property type="entry name" value="PH2_ADAP"/>
    <property type="match status" value="1"/>
</dbReference>
<dbReference type="Gene3D" id="2.30.29.30">
    <property type="entry name" value="Pleckstrin-homology domain (PH domain)/Phosphotyrosine-binding domain (PTB)"/>
    <property type="match status" value="2"/>
</dbReference>
<dbReference type="InterPro" id="IPR001164">
    <property type="entry name" value="ArfGAP_dom"/>
</dbReference>
<keyword evidence="4" id="KW-0479">Metal-binding</keyword>
<dbReference type="EMBL" id="DYDO01000009">
    <property type="protein sequence ID" value="DBA18788.1"/>
    <property type="molecule type" value="Genomic_DNA"/>
</dbReference>
<dbReference type="InterPro" id="IPR038508">
    <property type="entry name" value="ArfGAP_dom_sf"/>
</dbReference>
<evidence type="ECO:0000256" key="6">
    <source>
        <dbReference type="ARBA" id="ARBA00022771"/>
    </source>
</evidence>
<dbReference type="AlphaFoldDB" id="A0AAV3AAC2"/>
<dbReference type="InterPro" id="IPR037278">
    <property type="entry name" value="ARFGAP/RecO"/>
</dbReference>
<dbReference type="SMART" id="SM00105">
    <property type="entry name" value="ArfGap"/>
    <property type="match status" value="1"/>
</dbReference>
<keyword evidence="6 8" id="KW-0863">Zinc-finger</keyword>
<dbReference type="GO" id="GO:0005547">
    <property type="term" value="F:phosphatidylinositol-3,4,5-trisphosphate binding"/>
    <property type="evidence" value="ECO:0007669"/>
    <property type="project" value="TreeGrafter"/>
</dbReference>
<evidence type="ECO:0000256" key="2">
    <source>
        <dbReference type="ARBA" id="ARBA00022468"/>
    </source>
</evidence>
<evidence type="ECO:0000256" key="5">
    <source>
        <dbReference type="ARBA" id="ARBA00022737"/>
    </source>
</evidence>
<dbReference type="GO" id="GO:0005737">
    <property type="term" value="C:cytoplasm"/>
    <property type="evidence" value="ECO:0007669"/>
    <property type="project" value="UniProtKB-SubCell"/>
</dbReference>
<dbReference type="Pfam" id="PF01412">
    <property type="entry name" value="ArfGap"/>
    <property type="match status" value="1"/>
</dbReference>
<comment type="caution">
    <text evidence="11">The sequence shown here is derived from an EMBL/GenBank/DDBJ whole genome shotgun (WGS) entry which is preliminary data.</text>
</comment>
<dbReference type="SMART" id="SM00233">
    <property type="entry name" value="PH"/>
    <property type="match status" value="2"/>
</dbReference>
<dbReference type="Proteomes" id="UP001181693">
    <property type="component" value="Unassembled WGS sequence"/>
</dbReference>
<reference evidence="11" key="1">
    <citation type="thesis" date="2020" institute="ProQuest LLC" country="789 East Eisenhower Parkway, Ann Arbor, MI, USA">
        <title>Comparative Genomics and Chromosome Evolution.</title>
        <authorList>
            <person name="Mudd A.B."/>
        </authorList>
    </citation>
    <scope>NUCLEOTIDE SEQUENCE</scope>
    <source>
        <strain evidence="11">1538</strain>
        <tissue evidence="11">Blood</tissue>
    </source>
</reference>
<comment type="subcellular location">
    <subcellularLocation>
        <location evidence="1">Cytoplasm</location>
    </subcellularLocation>
</comment>
<proteinExistence type="predicted"/>
<keyword evidence="12" id="KW-1185">Reference proteome</keyword>
<evidence type="ECO:0000256" key="3">
    <source>
        <dbReference type="ARBA" id="ARBA00022490"/>
    </source>
</evidence>
<keyword evidence="2" id="KW-0343">GTPase activation</keyword>
<evidence type="ECO:0000259" key="9">
    <source>
        <dbReference type="PROSITE" id="PS50003"/>
    </source>
</evidence>
<protein>
    <recommendedName>
        <fullName evidence="13">Arf-GAP with dual PH domain-containing protein 1-like</fullName>
    </recommendedName>
</protein>
<evidence type="ECO:0000313" key="11">
    <source>
        <dbReference type="EMBL" id="DBA18788.1"/>
    </source>
</evidence>
<gene>
    <name evidence="11" type="ORF">GDO54_016997</name>
</gene>
<dbReference type="GO" id="GO:0008270">
    <property type="term" value="F:zinc ion binding"/>
    <property type="evidence" value="ECO:0007669"/>
    <property type="project" value="UniProtKB-KW"/>
</dbReference>
<dbReference type="FunFam" id="2.30.29.30:FF:000080">
    <property type="entry name" value="Arf-GAP with dual PH domain-containing protein 1"/>
    <property type="match status" value="1"/>
</dbReference>
<dbReference type="GO" id="GO:0005886">
    <property type="term" value="C:plasma membrane"/>
    <property type="evidence" value="ECO:0007669"/>
    <property type="project" value="TreeGrafter"/>
</dbReference>
<evidence type="ECO:0000256" key="4">
    <source>
        <dbReference type="ARBA" id="ARBA00022723"/>
    </source>
</evidence>
<dbReference type="SUPFAM" id="SSF57863">
    <property type="entry name" value="ArfGap/RecO-like zinc finger"/>
    <property type="match status" value="1"/>
</dbReference>
<dbReference type="CDD" id="cd08832">
    <property type="entry name" value="ArfGap_ADAP"/>
    <property type="match status" value="1"/>
</dbReference>
<dbReference type="GO" id="GO:1902936">
    <property type="term" value="F:phosphatidylinositol bisphosphate binding"/>
    <property type="evidence" value="ECO:0007669"/>
    <property type="project" value="InterPro"/>
</dbReference>
<dbReference type="InterPro" id="IPR037849">
    <property type="entry name" value="PH1_ADAP"/>
</dbReference>
<evidence type="ECO:0008006" key="13">
    <source>
        <dbReference type="Google" id="ProtNLM"/>
    </source>
</evidence>
<dbReference type="GO" id="GO:0005096">
    <property type="term" value="F:GTPase activator activity"/>
    <property type="evidence" value="ECO:0007669"/>
    <property type="project" value="UniProtKB-KW"/>
</dbReference>
<sequence>MSEDQDWNKKSVKILAKKEGNTKCADCGEPDPQWASSTLGVFLCVTCCGIHRNLQDISKVKSLSMAKWEEDQIEYLQKHGNNAAKAIYEAYVPVYHYRPTHLDCHVLREQWIRAKYERKEFTKKESSDGLHNGVKEGILFKRGRDNGQYFARKFVLTLLDGTLKYFIKADAKEPKAVIKVDTINATFQPEKMKHTHGLQITYVKDNRTRNIFVYHNDGQVIVSWFNAIRAVQFHYMKVAFPIASDKEILNRLPRNFLKEGYMEKTGPKPTDAFKKRWFTLDGRRLMYFKDPLDAFAKGEVFLGSSENGYQVKPETISSTQGSLWNYGISISTPERTYLFACESETDRENWLSVFKKVISLPMNIREYAVEAKFKHRT</sequence>
<evidence type="ECO:0000259" key="10">
    <source>
        <dbReference type="PROSITE" id="PS50115"/>
    </source>
</evidence>
<dbReference type="FunFam" id="2.30.29.30:FF:000099">
    <property type="entry name" value="Arf-GAP with dual PH domain-containing protein 1"/>
    <property type="match status" value="1"/>
</dbReference>
<feature type="domain" description="Arf-GAP" evidence="10">
    <location>
        <begin position="9"/>
        <end position="129"/>
    </location>
</feature>